<protein>
    <recommendedName>
        <fullName evidence="3">Reverse transcriptase zinc-binding domain-containing protein</fullName>
    </recommendedName>
</protein>
<dbReference type="EMBL" id="KZ613919">
    <property type="protein sequence ID" value="PMD49709.1"/>
    <property type="molecule type" value="Genomic_DNA"/>
</dbReference>
<reference evidence="1 2" key="1">
    <citation type="submission" date="2016-04" db="EMBL/GenBank/DDBJ databases">
        <title>A degradative enzymes factory behind the ericoid mycorrhizal symbiosis.</title>
        <authorList>
            <consortium name="DOE Joint Genome Institute"/>
            <person name="Martino E."/>
            <person name="Morin E."/>
            <person name="Grelet G."/>
            <person name="Kuo A."/>
            <person name="Kohler A."/>
            <person name="Daghino S."/>
            <person name="Barry K."/>
            <person name="Choi C."/>
            <person name="Cichocki N."/>
            <person name="Clum A."/>
            <person name="Copeland A."/>
            <person name="Hainaut M."/>
            <person name="Haridas S."/>
            <person name="Labutti K."/>
            <person name="Lindquist E."/>
            <person name="Lipzen A."/>
            <person name="Khouja H.-R."/>
            <person name="Murat C."/>
            <person name="Ohm R."/>
            <person name="Olson A."/>
            <person name="Spatafora J."/>
            <person name="Veneault-Fourrey C."/>
            <person name="Henrissat B."/>
            <person name="Grigoriev I."/>
            <person name="Martin F."/>
            <person name="Perotto S."/>
        </authorList>
    </citation>
    <scope>NUCLEOTIDE SEQUENCE [LARGE SCALE GENOMIC DNA]</scope>
    <source>
        <strain evidence="1 2">E</strain>
    </source>
</reference>
<dbReference type="Proteomes" id="UP000235371">
    <property type="component" value="Unassembled WGS sequence"/>
</dbReference>
<dbReference type="GeneID" id="36585632"/>
<organism evidence="1 2">
    <name type="scientific">Hyaloscypha bicolor E</name>
    <dbReference type="NCBI Taxonomy" id="1095630"/>
    <lineage>
        <taxon>Eukaryota</taxon>
        <taxon>Fungi</taxon>
        <taxon>Dikarya</taxon>
        <taxon>Ascomycota</taxon>
        <taxon>Pezizomycotina</taxon>
        <taxon>Leotiomycetes</taxon>
        <taxon>Helotiales</taxon>
        <taxon>Hyaloscyphaceae</taxon>
        <taxon>Hyaloscypha</taxon>
        <taxon>Hyaloscypha bicolor</taxon>
    </lineage>
</organism>
<evidence type="ECO:0000313" key="2">
    <source>
        <dbReference type="Proteomes" id="UP000235371"/>
    </source>
</evidence>
<dbReference type="RefSeq" id="XP_024726613.1">
    <property type="nucleotide sequence ID" value="XM_024877555.1"/>
</dbReference>
<dbReference type="OrthoDB" id="3564626at2759"/>
<keyword evidence="2" id="KW-1185">Reference proteome</keyword>
<accession>A0A2J6SG29</accession>
<proteinExistence type="predicted"/>
<dbReference type="InParanoid" id="A0A2J6SG29"/>
<evidence type="ECO:0000313" key="1">
    <source>
        <dbReference type="EMBL" id="PMD49709.1"/>
    </source>
</evidence>
<sequence length="87" mass="9673">MRSGKIRLGAYLKKIKAADSAVCQCQRSNETVSHILGDCFQFGAQRRTYLGQPTIWNVPALLSDSKLARKAVAFMESTRLLDQLSRG</sequence>
<evidence type="ECO:0008006" key="3">
    <source>
        <dbReference type="Google" id="ProtNLM"/>
    </source>
</evidence>
<gene>
    <name evidence="1" type="ORF">K444DRAFT_576885</name>
</gene>
<dbReference type="AlphaFoldDB" id="A0A2J6SG29"/>
<dbReference type="STRING" id="1095630.A0A2J6SG29"/>
<name>A0A2J6SG29_9HELO</name>